<evidence type="ECO:0000313" key="1">
    <source>
        <dbReference type="EMBL" id="KAI4386133.1"/>
    </source>
</evidence>
<keyword evidence="2" id="KW-1185">Reference proteome</keyword>
<name>A0ACB9S995_9MYRT</name>
<sequence length="106" mass="11964">MIPNMVYLHGAICESLRLYPPVTLQHKVPIKPVVLLSGHRIHPGNKVLIPLYVVGGMKSIWGEDSLEVKPERWIPERGGIRPEPSYKFLLFNAGPRSCLGWEVALR</sequence>
<dbReference type="EMBL" id="CM042881">
    <property type="protein sequence ID" value="KAI4386133.1"/>
    <property type="molecule type" value="Genomic_DNA"/>
</dbReference>
<proteinExistence type="predicted"/>
<protein>
    <submittedName>
        <fullName evidence="1">Uncharacterized protein</fullName>
    </submittedName>
</protein>
<gene>
    <name evidence="1" type="ORF">MLD38_004093</name>
</gene>
<accession>A0ACB9S995</accession>
<evidence type="ECO:0000313" key="2">
    <source>
        <dbReference type="Proteomes" id="UP001057402"/>
    </source>
</evidence>
<reference evidence="2" key="1">
    <citation type="journal article" date="2023" name="Front. Plant Sci.">
        <title>Chromosomal-level genome assembly of Melastoma candidum provides insights into trichome evolution.</title>
        <authorList>
            <person name="Zhong Y."/>
            <person name="Wu W."/>
            <person name="Sun C."/>
            <person name="Zou P."/>
            <person name="Liu Y."/>
            <person name="Dai S."/>
            <person name="Zhou R."/>
        </authorList>
    </citation>
    <scope>NUCLEOTIDE SEQUENCE [LARGE SCALE GENOMIC DNA]</scope>
</reference>
<organism evidence="1 2">
    <name type="scientific">Melastoma candidum</name>
    <dbReference type="NCBI Taxonomy" id="119954"/>
    <lineage>
        <taxon>Eukaryota</taxon>
        <taxon>Viridiplantae</taxon>
        <taxon>Streptophyta</taxon>
        <taxon>Embryophyta</taxon>
        <taxon>Tracheophyta</taxon>
        <taxon>Spermatophyta</taxon>
        <taxon>Magnoliopsida</taxon>
        <taxon>eudicotyledons</taxon>
        <taxon>Gunneridae</taxon>
        <taxon>Pentapetalae</taxon>
        <taxon>rosids</taxon>
        <taxon>malvids</taxon>
        <taxon>Myrtales</taxon>
        <taxon>Melastomataceae</taxon>
        <taxon>Melastomatoideae</taxon>
        <taxon>Melastomateae</taxon>
        <taxon>Melastoma</taxon>
    </lineage>
</organism>
<comment type="caution">
    <text evidence="1">The sequence shown here is derived from an EMBL/GenBank/DDBJ whole genome shotgun (WGS) entry which is preliminary data.</text>
</comment>
<dbReference type="Proteomes" id="UP001057402">
    <property type="component" value="Chromosome 2"/>
</dbReference>